<organism evidence="1 2">
    <name type="scientific">Armillaria gallica</name>
    <name type="common">Bulbous honey fungus</name>
    <name type="synonym">Armillaria bulbosa</name>
    <dbReference type="NCBI Taxonomy" id="47427"/>
    <lineage>
        <taxon>Eukaryota</taxon>
        <taxon>Fungi</taxon>
        <taxon>Dikarya</taxon>
        <taxon>Basidiomycota</taxon>
        <taxon>Agaricomycotina</taxon>
        <taxon>Agaricomycetes</taxon>
        <taxon>Agaricomycetidae</taxon>
        <taxon>Agaricales</taxon>
        <taxon>Marasmiineae</taxon>
        <taxon>Physalacriaceae</taxon>
        <taxon>Armillaria</taxon>
    </lineage>
</organism>
<gene>
    <name evidence="1" type="ORF">ARMGADRAFT_732092</name>
</gene>
<accession>A0A2H3D2H0</accession>
<evidence type="ECO:0000313" key="1">
    <source>
        <dbReference type="EMBL" id="PBK82523.1"/>
    </source>
</evidence>
<reference evidence="2" key="1">
    <citation type="journal article" date="2017" name="Nat. Ecol. Evol.">
        <title>Genome expansion and lineage-specific genetic innovations in the forest pathogenic fungi Armillaria.</title>
        <authorList>
            <person name="Sipos G."/>
            <person name="Prasanna A.N."/>
            <person name="Walter M.C."/>
            <person name="O'Connor E."/>
            <person name="Balint B."/>
            <person name="Krizsan K."/>
            <person name="Kiss B."/>
            <person name="Hess J."/>
            <person name="Varga T."/>
            <person name="Slot J."/>
            <person name="Riley R."/>
            <person name="Boka B."/>
            <person name="Rigling D."/>
            <person name="Barry K."/>
            <person name="Lee J."/>
            <person name="Mihaltcheva S."/>
            <person name="LaButti K."/>
            <person name="Lipzen A."/>
            <person name="Waldron R."/>
            <person name="Moloney N.M."/>
            <person name="Sperisen C."/>
            <person name="Kredics L."/>
            <person name="Vagvoelgyi C."/>
            <person name="Patrignani A."/>
            <person name="Fitzpatrick D."/>
            <person name="Nagy I."/>
            <person name="Doyle S."/>
            <person name="Anderson J.B."/>
            <person name="Grigoriev I.V."/>
            <person name="Gueldener U."/>
            <person name="Muensterkoetter M."/>
            <person name="Nagy L.G."/>
        </authorList>
    </citation>
    <scope>NUCLEOTIDE SEQUENCE [LARGE SCALE GENOMIC DNA]</scope>
    <source>
        <strain evidence="2">Ar21-2</strain>
    </source>
</reference>
<sequence>MAEHFEHEHEVCLYVRSLFKDLFGYDSAVQYGTLHHTSCPPTSRPRRWQHSSMGTVARGPYPGHRLATVIMNVRYLQMMNTKVSLLLDILAHYPSASGTSSLSTSRVTVAYGMEAPTSITDRIEASGFPDPKANLGLRLAL</sequence>
<dbReference type="InParanoid" id="A0A2H3D2H0"/>
<evidence type="ECO:0000313" key="2">
    <source>
        <dbReference type="Proteomes" id="UP000217790"/>
    </source>
</evidence>
<protein>
    <submittedName>
        <fullName evidence="1">Uncharacterized protein</fullName>
    </submittedName>
</protein>
<dbReference type="EMBL" id="KZ293716">
    <property type="protein sequence ID" value="PBK82523.1"/>
    <property type="molecule type" value="Genomic_DNA"/>
</dbReference>
<proteinExistence type="predicted"/>
<name>A0A2H3D2H0_ARMGA</name>
<dbReference type="AlphaFoldDB" id="A0A2H3D2H0"/>
<dbReference type="Proteomes" id="UP000217790">
    <property type="component" value="Unassembled WGS sequence"/>
</dbReference>
<keyword evidence="2" id="KW-1185">Reference proteome</keyword>